<evidence type="ECO:0000256" key="3">
    <source>
        <dbReference type="ARBA" id="ARBA00022543"/>
    </source>
</evidence>
<keyword evidence="9 11" id="KW-0472">Membrane</keyword>
<dbReference type="EMBL" id="LT607733">
    <property type="protein sequence ID" value="SCG14212.1"/>
    <property type="molecule type" value="Genomic_DNA"/>
</dbReference>
<evidence type="ECO:0000256" key="11">
    <source>
        <dbReference type="SAM" id="Phobius"/>
    </source>
</evidence>
<keyword evidence="10" id="KW-0675">Receptor</keyword>
<comment type="similarity">
    <text evidence="2">Belongs to the archaeal/bacterial/fungal opsin family.</text>
</comment>
<reference evidence="12 13" key="1">
    <citation type="submission" date="2016-06" db="EMBL/GenBank/DDBJ databases">
        <authorList>
            <person name="Kjaerup R.B."/>
            <person name="Dalgaard T.S."/>
            <person name="Juul-Madsen H.R."/>
        </authorList>
    </citation>
    <scope>NUCLEOTIDE SEQUENCE [LARGE SCALE GENOMIC DNA]</scope>
    <source>
        <strain evidence="12 13">DSM 43913</strain>
    </source>
</reference>
<sequence>MTEWWLWTYVAAMAGGVLLFNRWRADPRGVPRSEYRVAIAIPLWSGFWYLVMALGGGRAEVAGHTVYWARYVDWVVTAPLLLVALMLTGTHSLPGRRWRLMTALVGANVVVILSGLAADLTANATSRYGLYAIGMLSLLAVFALVWGPLRAHAHRQPERIAAVYTEAALLLSVLWVGYPLFWLLGPSGVGLLGSTTTSMLFVGLSILSKVGWSIVDLSRLRTLSDRGHLTVV</sequence>
<dbReference type="SUPFAM" id="SSF81321">
    <property type="entry name" value="Family A G protein-coupled receptor-like"/>
    <property type="match status" value="1"/>
</dbReference>
<evidence type="ECO:0000256" key="8">
    <source>
        <dbReference type="ARBA" id="ARBA00022991"/>
    </source>
</evidence>
<evidence type="ECO:0000256" key="6">
    <source>
        <dbReference type="ARBA" id="ARBA00022925"/>
    </source>
</evidence>
<dbReference type="Pfam" id="PF01036">
    <property type="entry name" value="Bac_rhodopsin"/>
    <property type="match status" value="1"/>
</dbReference>
<keyword evidence="7 11" id="KW-1133">Transmembrane helix</keyword>
<keyword evidence="6" id="KW-0681">Retinal protein</keyword>
<evidence type="ECO:0000256" key="1">
    <source>
        <dbReference type="ARBA" id="ARBA00004141"/>
    </source>
</evidence>
<keyword evidence="3" id="KW-0600">Photoreceptor protein</keyword>
<evidence type="ECO:0000256" key="10">
    <source>
        <dbReference type="ARBA" id="ARBA00023170"/>
    </source>
</evidence>
<dbReference type="Gene3D" id="1.20.1070.10">
    <property type="entry name" value="Rhodopsin 7-helix transmembrane proteins"/>
    <property type="match status" value="1"/>
</dbReference>
<evidence type="ECO:0000313" key="12">
    <source>
        <dbReference type="EMBL" id="SCG14212.1"/>
    </source>
</evidence>
<feature type="transmembrane region" description="Helical" evidence="11">
    <location>
        <begin position="6"/>
        <end position="23"/>
    </location>
</feature>
<evidence type="ECO:0000256" key="2">
    <source>
        <dbReference type="ARBA" id="ARBA00008130"/>
    </source>
</evidence>
<dbReference type="PRINTS" id="PR00251">
    <property type="entry name" value="BACTRLOPSIN"/>
</dbReference>
<keyword evidence="4" id="KW-0716">Sensory transduction</keyword>
<dbReference type="RefSeq" id="WP_088998437.1">
    <property type="nucleotide sequence ID" value="NZ_JBFAAC010000004.1"/>
</dbReference>
<name>A0A1C5G3N1_MICEH</name>
<dbReference type="PANTHER" id="PTHR28286">
    <property type="match status" value="1"/>
</dbReference>
<feature type="transmembrane region" description="Helical" evidence="11">
    <location>
        <begin position="100"/>
        <end position="118"/>
    </location>
</feature>
<dbReference type="Proteomes" id="UP000198251">
    <property type="component" value="Chromosome I"/>
</dbReference>
<dbReference type="AlphaFoldDB" id="A0A1C5G3N1"/>
<feature type="transmembrane region" description="Helical" evidence="11">
    <location>
        <begin position="35"/>
        <end position="56"/>
    </location>
</feature>
<keyword evidence="5 11" id="KW-0812">Transmembrane</keyword>
<organism evidence="12 13">
    <name type="scientific">Micromonospora echinofusca</name>
    <dbReference type="NCBI Taxonomy" id="47858"/>
    <lineage>
        <taxon>Bacteria</taxon>
        <taxon>Bacillati</taxon>
        <taxon>Actinomycetota</taxon>
        <taxon>Actinomycetes</taxon>
        <taxon>Micromonosporales</taxon>
        <taxon>Micromonosporaceae</taxon>
        <taxon>Micromonospora</taxon>
    </lineage>
</organism>
<dbReference type="GO" id="GO:0016020">
    <property type="term" value="C:membrane"/>
    <property type="evidence" value="ECO:0007669"/>
    <property type="project" value="UniProtKB-SubCell"/>
</dbReference>
<evidence type="ECO:0000256" key="4">
    <source>
        <dbReference type="ARBA" id="ARBA00022606"/>
    </source>
</evidence>
<feature type="transmembrane region" description="Helical" evidence="11">
    <location>
        <begin position="130"/>
        <end position="149"/>
    </location>
</feature>
<proteinExistence type="inferred from homology"/>
<dbReference type="GeneID" id="95800310"/>
<evidence type="ECO:0000256" key="5">
    <source>
        <dbReference type="ARBA" id="ARBA00022692"/>
    </source>
</evidence>
<keyword evidence="13" id="KW-1185">Reference proteome</keyword>
<dbReference type="GO" id="GO:0007602">
    <property type="term" value="P:phototransduction"/>
    <property type="evidence" value="ECO:0007669"/>
    <property type="project" value="UniProtKB-KW"/>
</dbReference>
<dbReference type="PANTHER" id="PTHR28286:SF2">
    <property type="entry name" value="BACTERIORHODOPSIN _OPSIN, NOPA (EUROFUNG)"/>
    <property type="match status" value="1"/>
</dbReference>
<dbReference type="InterPro" id="IPR001425">
    <property type="entry name" value="Arc/bac/fun_rhodopsins"/>
</dbReference>
<evidence type="ECO:0000256" key="9">
    <source>
        <dbReference type="ARBA" id="ARBA00023136"/>
    </source>
</evidence>
<feature type="transmembrane region" description="Helical" evidence="11">
    <location>
        <begin position="161"/>
        <end position="184"/>
    </location>
</feature>
<evidence type="ECO:0000256" key="7">
    <source>
        <dbReference type="ARBA" id="ARBA00022989"/>
    </source>
</evidence>
<dbReference type="SMART" id="SM01021">
    <property type="entry name" value="Bac_rhodopsin"/>
    <property type="match status" value="1"/>
</dbReference>
<feature type="transmembrane region" description="Helical" evidence="11">
    <location>
        <begin position="190"/>
        <end position="212"/>
    </location>
</feature>
<dbReference type="GO" id="GO:0009881">
    <property type="term" value="F:photoreceptor activity"/>
    <property type="evidence" value="ECO:0007669"/>
    <property type="project" value="UniProtKB-KW"/>
</dbReference>
<gene>
    <name evidence="12" type="ORF">GA0070610_0410</name>
</gene>
<feature type="transmembrane region" description="Helical" evidence="11">
    <location>
        <begin position="68"/>
        <end position="88"/>
    </location>
</feature>
<accession>A0A1C5G3N1</accession>
<keyword evidence="8" id="KW-0157">Chromophore</keyword>
<comment type="subcellular location">
    <subcellularLocation>
        <location evidence="1">Membrane</location>
        <topology evidence="1">Multi-pass membrane protein</topology>
    </subcellularLocation>
</comment>
<protein>
    <submittedName>
        <fullName evidence="12">Bacteriorhodopsin</fullName>
    </submittedName>
</protein>
<evidence type="ECO:0000313" key="13">
    <source>
        <dbReference type="Proteomes" id="UP000198251"/>
    </source>
</evidence>